<dbReference type="RefSeq" id="WP_103223517.1">
    <property type="nucleotide sequence ID" value="NZ_PPCN01000007.1"/>
</dbReference>
<keyword evidence="1" id="KW-0175">Coiled coil</keyword>
<dbReference type="OrthoDB" id="7677944at2"/>
<gene>
    <name evidence="2" type="ORF">CLV41_107158</name>
</gene>
<accession>A0A2S3UR01</accession>
<dbReference type="Proteomes" id="UP000236959">
    <property type="component" value="Unassembled WGS sequence"/>
</dbReference>
<keyword evidence="3" id="KW-1185">Reference proteome</keyword>
<dbReference type="EMBL" id="PPCN01000007">
    <property type="protein sequence ID" value="POF30131.1"/>
    <property type="molecule type" value="Genomic_DNA"/>
</dbReference>
<name>A0A2S3UR01_9HYPH</name>
<organism evidence="2 3">
    <name type="scientific">Roseibium marinum</name>
    <dbReference type="NCBI Taxonomy" id="281252"/>
    <lineage>
        <taxon>Bacteria</taxon>
        <taxon>Pseudomonadati</taxon>
        <taxon>Pseudomonadota</taxon>
        <taxon>Alphaproteobacteria</taxon>
        <taxon>Hyphomicrobiales</taxon>
        <taxon>Stappiaceae</taxon>
        <taxon>Roseibium</taxon>
    </lineage>
</organism>
<evidence type="ECO:0008006" key="4">
    <source>
        <dbReference type="Google" id="ProtNLM"/>
    </source>
</evidence>
<evidence type="ECO:0000313" key="3">
    <source>
        <dbReference type="Proteomes" id="UP000236959"/>
    </source>
</evidence>
<evidence type="ECO:0000256" key="1">
    <source>
        <dbReference type="SAM" id="Coils"/>
    </source>
</evidence>
<comment type="caution">
    <text evidence="2">The sequence shown here is derived from an EMBL/GenBank/DDBJ whole genome shotgun (WGS) entry which is preliminary data.</text>
</comment>
<protein>
    <recommendedName>
        <fullName evidence="4">Flagellar biosynthesis protein R</fullName>
    </recommendedName>
</protein>
<feature type="coiled-coil region" evidence="1">
    <location>
        <begin position="59"/>
        <end position="124"/>
    </location>
</feature>
<reference evidence="2 3" key="1">
    <citation type="submission" date="2018-01" db="EMBL/GenBank/DDBJ databases">
        <title>Genomic Encyclopedia of Archaeal and Bacterial Type Strains, Phase II (KMG-II): from individual species to whole genera.</title>
        <authorList>
            <person name="Goeker M."/>
        </authorList>
    </citation>
    <scope>NUCLEOTIDE SEQUENCE [LARGE SCALE GENOMIC DNA]</scope>
    <source>
        <strain evidence="2 3">DSM 17023</strain>
    </source>
</reference>
<dbReference type="AlphaFoldDB" id="A0A2S3UR01"/>
<sequence length="126" mass="15100">MARNSQDIERLFRTQKQIFLFSSWLLQKLDAQVYQLSEKERRILLALSNGDLAQHDRFIANAAERLRRIIEEMARLSEARSRVNSEFDRQRMMLKLMAERLAKMRGEEQRAEEERDLMDLLARRFG</sequence>
<evidence type="ECO:0000313" key="2">
    <source>
        <dbReference type="EMBL" id="POF30131.1"/>
    </source>
</evidence>
<proteinExistence type="predicted"/>